<dbReference type="SUPFAM" id="SSF54975">
    <property type="entry name" value="Acylphosphatase/BLUF domain-like"/>
    <property type="match status" value="1"/>
</dbReference>
<dbReference type="PROSITE" id="PS00151">
    <property type="entry name" value="ACYLPHOSPHATASE_2"/>
    <property type="match status" value="1"/>
</dbReference>
<dbReference type="EC" id="3.6.1.7" evidence="2 4"/>
<evidence type="ECO:0000313" key="7">
    <source>
        <dbReference type="EMBL" id="OGG91321.1"/>
    </source>
</evidence>
<comment type="caution">
    <text evidence="7">The sequence shown here is derived from an EMBL/GenBank/DDBJ whole genome shotgun (WGS) entry which is preliminary data.</text>
</comment>
<dbReference type="InterPro" id="IPR017968">
    <property type="entry name" value="Acylphosphatase_CS"/>
</dbReference>
<evidence type="ECO:0000256" key="4">
    <source>
        <dbReference type="PROSITE-ProRule" id="PRU00520"/>
    </source>
</evidence>
<dbReference type="GO" id="GO:0003998">
    <property type="term" value="F:acylphosphatase activity"/>
    <property type="evidence" value="ECO:0007669"/>
    <property type="project" value="UniProtKB-EC"/>
</dbReference>
<dbReference type="PANTHER" id="PTHR47268:SF4">
    <property type="entry name" value="ACYLPHOSPHATASE"/>
    <property type="match status" value="1"/>
</dbReference>
<dbReference type="InterPro" id="IPR036046">
    <property type="entry name" value="Acylphosphatase-like_dom_sf"/>
</dbReference>
<dbReference type="Pfam" id="PF00708">
    <property type="entry name" value="Acylphosphatase"/>
    <property type="match status" value="1"/>
</dbReference>
<dbReference type="Proteomes" id="UP000178601">
    <property type="component" value="Unassembled WGS sequence"/>
</dbReference>
<gene>
    <name evidence="7" type="ORF">A3H16_01620</name>
</gene>
<organism evidence="7 8">
    <name type="scientific">Candidatus Kaiserbacteria bacterium RIFCSPLOWO2_12_FULL_53_8</name>
    <dbReference type="NCBI Taxonomy" id="1798529"/>
    <lineage>
        <taxon>Bacteria</taxon>
        <taxon>Candidatus Kaiseribacteriota</taxon>
    </lineage>
</organism>
<comment type="catalytic activity">
    <reaction evidence="3 4">
        <text>an acyl phosphate + H2O = a carboxylate + phosphate + H(+)</text>
        <dbReference type="Rhea" id="RHEA:14965"/>
        <dbReference type="ChEBI" id="CHEBI:15377"/>
        <dbReference type="ChEBI" id="CHEBI:15378"/>
        <dbReference type="ChEBI" id="CHEBI:29067"/>
        <dbReference type="ChEBI" id="CHEBI:43474"/>
        <dbReference type="ChEBI" id="CHEBI:59918"/>
        <dbReference type="EC" id="3.6.1.7"/>
    </reaction>
</comment>
<dbReference type="AlphaFoldDB" id="A0A1F6FZP7"/>
<keyword evidence="4" id="KW-0378">Hydrolase</keyword>
<evidence type="ECO:0000259" key="6">
    <source>
        <dbReference type="PROSITE" id="PS51160"/>
    </source>
</evidence>
<feature type="active site" evidence="4">
    <location>
        <position position="18"/>
    </location>
</feature>
<name>A0A1F6FZP7_9BACT</name>
<evidence type="ECO:0000256" key="1">
    <source>
        <dbReference type="ARBA" id="ARBA00005614"/>
    </source>
</evidence>
<dbReference type="PROSITE" id="PS51160">
    <property type="entry name" value="ACYLPHOSPHATASE_3"/>
    <property type="match status" value="1"/>
</dbReference>
<dbReference type="Gene3D" id="3.30.70.100">
    <property type="match status" value="1"/>
</dbReference>
<feature type="domain" description="Acylphosphatase-like" evidence="6">
    <location>
        <begin position="3"/>
        <end position="89"/>
    </location>
</feature>
<dbReference type="InterPro" id="IPR001792">
    <property type="entry name" value="Acylphosphatase-like_dom"/>
</dbReference>
<dbReference type="InterPro" id="IPR020456">
    <property type="entry name" value="Acylphosphatase"/>
</dbReference>
<dbReference type="PANTHER" id="PTHR47268">
    <property type="entry name" value="ACYLPHOSPHATASE"/>
    <property type="match status" value="1"/>
</dbReference>
<evidence type="ECO:0000313" key="8">
    <source>
        <dbReference type="Proteomes" id="UP000178601"/>
    </source>
</evidence>
<sequence>MPAIKLTITGHVQAVGFRAFVQKHAELLGLTGWVKNCEDGSVEVFAQGDEEKLNMLEQECKKGPAAAEVQQVVREELPPQPMDHFEIRH</sequence>
<evidence type="ECO:0000256" key="2">
    <source>
        <dbReference type="ARBA" id="ARBA00012150"/>
    </source>
</evidence>
<evidence type="ECO:0000256" key="3">
    <source>
        <dbReference type="ARBA" id="ARBA00047645"/>
    </source>
</evidence>
<dbReference type="EMBL" id="MFMQ01000056">
    <property type="protein sequence ID" value="OGG91321.1"/>
    <property type="molecule type" value="Genomic_DNA"/>
</dbReference>
<evidence type="ECO:0000256" key="5">
    <source>
        <dbReference type="RuleBase" id="RU004168"/>
    </source>
</evidence>
<accession>A0A1F6FZP7</accession>
<reference evidence="7 8" key="1">
    <citation type="journal article" date="2016" name="Nat. Commun.">
        <title>Thousands of microbial genomes shed light on interconnected biogeochemical processes in an aquifer system.</title>
        <authorList>
            <person name="Anantharaman K."/>
            <person name="Brown C.T."/>
            <person name="Hug L.A."/>
            <person name="Sharon I."/>
            <person name="Castelle C.J."/>
            <person name="Probst A.J."/>
            <person name="Thomas B.C."/>
            <person name="Singh A."/>
            <person name="Wilkins M.J."/>
            <person name="Karaoz U."/>
            <person name="Brodie E.L."/>
            <person name="Williams K.H."/>
            <person name="Hubbard S.S."/>
            <person name="Banfield J.F."/>
        </authorList>
    </citation>
    <scope>NUCLEOTIDE SEQUENCE [LARGE SCALE GENOMIC DNA]</scope>
</reference>
<dbReference type="PRINTS" id="PR00112">
    <property type="entry name" value="ACYLPHPHTASE"/>
</dbReference>
<feature type="active site" evidence="4">
    <location>
        <position position="36"/>
    </location>
</feature>
<comment type="similarity">
    <text evidence="1 5">Belongs to the acylphosphatase family.</text>
</comment>
<proteinExistence type="inferred from homology"/>
<protein>
    <recommendedName>
        <fullName evidence="2 4">acylphosphatase</fullName>
        <ecNumber evidence="2 4">3.6.1.7</ecNumber>
    </recommendedName>
</protein>